<protein>
    <recommendedName>
        <fullName evidence="2">Helitron helicase-like domain-containing protein</fullName>
    </recommendedName>
</protein>
<organism evidence="3 4">
    <name type="scientific">Argiope bruennichi</name>
    <name type="common">Wasp spider</name>
    <name type="synonym">Aranea bruennichi</name>
    <dbReference type="NCBI Taxonomy" id="94029"/>
    <lineage>
        <taxon>Eukaryota</taxon>
        <taxon>Metazoa</taxon>
        <taxon>Ecdysozoa</taxon>
        <taxon>Arthropoda</taxon>
        <taxon>Chelicerata</taxon>
        <taxon>Arachnida</taxon>
        <taxon>Araneae</taxon>
        <taxon>Araneomorphae</taxon>
        <taxon>Entelegynae</taxon>
        <taxon>Araneoidea</taxon>
        <taxon>Araneidae</taxon>
        <taxon>Argiope</taxon>
    </lineage>
</organism>
<sequence>MSNLRASETDEERRNRRVSNSQRMSILRASETEEERRNRRASNSQRMSTLRTLETIDHRQLRQLNNGMRMSNRRNKIWRQKENSAFAYDSNISYECDSLIEIGRMVIECSFCKALKWKGESSSMCCNNGKIQIPLLQTPPEPLLTLLSTDSPDAINFQTNIRRYNSCFQMTSFGSGREIRELGFMPTFKVQGQVYHRIGSLQPQPNEEPKFLQVYFVADKEQQVEQRCRNVNNIKPGIVCKELFQQFVVDMYAKIETERLRFIRLNQKKLRVEDYIHLRDAITNDDNIKQIGKPTILPSTFTGSPRYMHERTQDAMTYVRNYGSLHLFITFTCNPQWREITEELILRQKSHDRHDIICRVFYLKLKSLLNLINKGKIFGEIRCFIYTVEWQKRGLPHAHILLWFQEKLYVHMIDDLITAELPNPETDPILYNVVKTQMIHGPCGSINPLSPCMKDGKCTKRYPRDFLKETQTGHDGYPLYRRRKPEDGGQVTIKKVRGSEVVIDNRWIVPFCPLLSRALNAHINVEYCSSIKSIKYVCKYINKGSDMAIFNLKNNDIQHDEIQTYEIGRYLSSNEAVWRILGFPIHERHPTVVHLSVHLDNGPTSFSDLKTFNGIVCETFKQACELRGLLEDDSHWKSTLDEAATTHSGRMLRDLFAVILHTCCVSNPVQLWNLHRENMSEDILHKTRITVNNMDLDYNDEIFNSALLALEDKIKALGGTDLKVFGLPEVHRDINNSLNYEIIRETCYNIHQLTSYIETNEPNLTDDQRLAFEKITSAVFTETGGIYFLDAPGGTGDISTEQFAQNLLHLGNGTMTIDSEGLITLTNIGNIVATIEDLQDRVFPNIESFDLRGLLDDDYIGNRLRGSSLQRIQAHVTSSIAVILHT</sequence>
<dbReference type="Proteomes" id="UP000807504">
    <property type="component" value="Unassembled WGS sequence"/>
</dbReference>
<feature type="region of interest" description="Disordered" evidence="1">
    <location>
        <begin position="1"/>
        <end position="47"/>
    </location>
</feature>
<gene>
    <name evidence="3" type="ORF">HNY73_008646</name>
</gene>
<name>A0A8T0F780_ARGBR</name>
<evidence type="ECO:0000313" key="3">
    <source>
        <dbReference type="EMBL" id="KAF8787007.1"/>
    </source>
</evidence>
<feature type="domain" description="Helitron helicase-like" evidence="2">
    <location>
        <begin position="238"/>
        <end position="402"/>
    </location>
</feature>
<dbReference type="EMBL" id="JABXBU010000015">
    <property type="protein sequence ID" value="KAF8787007.1"/>
    <property type="molecule type" value="Genomic_DNA"/>
</dbReference>
<proteinExistence type="predicted"/>
<accession>A0A8T0F780</accession>
<dbReference type="AlphaFoldDB" id="A0A8T0F780"/>
<reference evidence="3" key="1">
    <citation type="journal article" date="2020" name="bioRxiv">
        <title>Chromosome-level reference genome of the European wasp spider Argiope bruennichi: a resource for studies on range expansion and evolutionary adaptation.</title>
        <authorList>
            <person name="Sheffer M.M."/>
            <person name="Hoppe A."/>
            <person name="Krehenwinkel H."/>
            <person name="Uhl G."/>
            <person name="Kuss A.W."/>
            <person name="Jensen L."/>
            <person name="Jensen C."/>
            <person name="Gillespie R.G."/>
            <person name="Hoff K.J."/>
            <person name="Prost S."/>
        </authorList>
    </citation>
    <scope>NUCLEOTIDE SEQUENCE</scope>
</reference>
<comment type="caution">
    <text evidence="3">The sequence shown here is derived from an EMBL/GenBank/DDBJ whole genome shotgun (WGS) entry which is preliminary data.</text>
</comment>
<evidence type="ECO:0000259" key="2">
    <source>
        <dbReference type="Pfam" id="PF14214"/>
    </source>
</evidence>
<dbReference type="Pfam" id="PF14214">
    <property type="entry name" value="Helitron_like_N"/>
    <property type="match status" value="1"/>
</dbReference>
<evidence type="ECO:0000313" key="4">
    <source>
        <dbReference type="Proteomes" id="UP000807504"/>
    </source>
</evidence>
<dbReference type="PANTHER" id="PTHR10492">
    <property type="match status" value="1"/>
</dbReference>
<dbReference type="PANTHER" id="PTHR10492:SF57">
    <property type="entry name" value="ATP-DEPENDENT DNA HELICASE"/>
    <property type="match status" value="1"/>
</dbReference>
<evidence type="ECO:0000256" key="1">
    <source>
        <dbReference type="SAM" id="MobiDB-lite"/>
    </source>
</evidence>
<dbReference type="InterPro" id="IPR025476">
    <property type="entry name" value="Helitron_helicase-like"/>
</dbReference>
<keyword evidence="4" id="KW-1185">Reference proteome</keyword>
<reference evidence="3" key="2">
    <citation type="submission" date="2020-06" db="EMBL/GenBank/DDBJ databases">
        <authorList>
            <person name="Sheffer M."/>
        </authorList>
    </citation>
    <scope>NUCLEOTIDE SEQUENCE</scope>
</reference>